<sequence length="170" mass="20417">MPEQYHSFFQTNLDLLSWLFFTSFKTCLEDLKVKESNNQELEKNANDIYSITLDDIIKASEQLSCNSNEPEVKRKVQLMILMKEYLKKKLEADIKIELPPTEKDLSRLTIRQRWFLYSCWLRRTKEMLDLKLMQHGENLWKKNLSMYLCLFTSLRIHCVSKKKTLLWSVK</sequence>
<accession>A0AAV0Y143</accession>
<keyword evidence="2" id="KW-1185">Reference proteome</keyword>
<proteinExistence type="predicted"/>
<comment type="caution">
    <text evidence="1">The sequence shown here is derived from an EMBL/GenBank/DDBJ whole genome shotgun (WGS) entry which is preliminary data.</text>
</comment>
<reference evidence="1 2" key="1">
    <citation type="submission" date="2023-01" db="EMBL/GenBank/DDBJ databases">
        <authorList>
            <person name="Whitehead M."/>
        </authorList>
    </citation>
    <scope>NUCLEOTIDE SEQUENCE [LARGE SCALE GENOMIC DNA]</scope>
</reference>
<gene>
    <name evidence="1" type="ORF">MEUPH1_LOCUS27728</name>
</gene>
<evidence type="ECO:0000313" key="2">
    <source>
        <dbReference type="Proteomes" id="UP001160148"/>
    </source>
</evidence>
<name>A0AAV0Y143_9HEMI</name>
<evidence type="ECO:0000313" key="1">
    <source>
        <dbReference type="EMBL" id="CAI6374071.1"/>
    </source>
</evidence>
<organism evidence="1 2">
    <name type="scientific">Macrosiphum euphorbiae</name>
    <name type="common">potato aphid</name>
    <dbReference type="NCBI Taxonomy" id="13131"/>
    <lineage>
        <taxon>Eukaryota</taxon>
        <taxon>Metazoa</taxon>
        <taxon>Ecdysozoa</taxon>
        <taxon>Arthropoda</taxon>
        <taxon>Hexapoda</taxon>
        <taxon>Insecta</taxon>
        <taxon>Pterygota</taxon>
        <taxon>Neoptera</taxon>
        <taxon>Paraneoptera</taxon>
        <taxon>Hemiptera</taxon>
        <taxon>Sternorrhyncha</taxon>
        <taxon>Aphidomorpha</taxon>
        <taxon>Aphidoidea</taxon>
        <taxon>Aphididae</taxon>
        <taxon>Macrosiphini</taxon>
        <taxon>Macrosiphum</taxon>
    </lineage>
</organism>
<dbReference type="Proteomes" id="UP001160148">
    <property type="component" value="Unassembled WGS sequence"/>
</dbReference>
<dbReference type="AlphaFoldDB" id="A0AAV0Y143"/>
<dbReference type="EMBL" id="CARXXK010001152">
    <property type="protein sequence ID" value="CAI6374071.1"/>
    <property type="molecule type" value="Genomic_DNA"/>
</dbReference>
<protein>
    <submittedName>
        <fullName evidence="1">Uncharacterized protein</fullName>
    </submittedName>
</protein>